<feature type="chain" id="PRO_5044298779" description="Fungal lipase-like domain-containing protein" evidence="1">
    <location>
        <begin position="20"/>
        <end position="361"/>
    </location>
</feature>
<evidence type="ECO:0000256" key="1">
    <source>
        <dbReference type="SAM" id="SignalP"/>
    </source>
</evidence>
<keyword evidence="1" id="KW-0732">Signal</keyword>
<gene>
    <name evidence="2" type="ORF">AB1Y20_020364</name>
</gene>
<accession>A0AB34JWX2</accession>
<protein>
    <recommendedName>
        <fullName evidence="4">Fungal lipase-like domain-containing protein</fullName>
    </recommendedName>
</protein>
<evidence type="ECO:0000313" key="2">
    <source>
        <dbReference type="EMBL" id="KAL1525508.1"/>
    </source>
</evidence>
<name>A0AB34JWX2_PRYPA</name>
<feature type="signal peptide" evidence="1">
    <location>
        <begin position="1"/>
        <end position="19"/>
    </location>
</feature>
<keyword evidence="3" id="KW-1185">Reference proteome</keyword>
<reference evidence="2 3" key="1">
    <citation type="journal article" date="2024" name="Science">
        <title>Giant polyketide synthase enzymes in the biosynthesis of giant marine polyether toxins.</title>
        <authorList>
            <person name="Fallon T.R."/>
            <person name="Shende V.V."/>
            <person name="Wierzbicki I.H."/>
            <person name="Pendleton A.L."/>
            <person name="Watervoot N.F."/>
            <person name="Auber R.P."/>
            <person name="Gonzalez D.J."/>
            <person name="Wisecaver J.H."/>
            <person name="Moore B.S."/>
        </authorList>
    </citation>
    <scope>NUCLEOTIDE SEQUENCE [LARGE SCALE GENOMIC DNA]</scope>
    <source>
        <strain evidence="2 3">12B1</strain>
    </source>
</reference>
<dbReference type="AlphaFoldDB" id="A0AB34JWX2"/>
<dbReference type="Proteomes" id="UP001515480">
    <property type="component" value="Unassembled WGS sequence"/>
</dbReference>
<dbReference type="Gene3D" id="3.40.50.1820">
    <property type="entry name" value="alpha/beta hydrolase"/>
    <property type="match status" value="1"/>
</dbReference>
<evidence type="ECO:0000313" key="3">
    <source>
        <dbReference type="Proteomes" id="UP001515480"/>
    </source>
</evidence>
<dbReference type="InterPro" id="IPR029058">
    <property type="entry name" value="AB_hydrolase_fold"/>
</dbReference>
<proteinExistence type="predicted"/>
<comment type="caution">
    <text evidence="2">The sequence shown here is derived from an EMBL/GenBank/DDBJ whole genome shotgun (WGS) entry which is preliminary data.</text>
</comment>
<dbReference type="EMBL" id="JBGBPQ010000004">
    <property type="protein sequence ID" value="KAL1525508.1"/>
    <property type="molecule type" value="Genomic_DNA"/>
</dbReference>
<evidence type="ECO:0008006" key="4">
    <source>
        <dbReference type="Google" id="ProtNLM"/>
    </source>
</evidence>
<organism evidence="2 3">
    <name type="scientific">Prymnesium parvum</name>
    <name type="common">Toxic golden alga</name>
    <dbReference type="NCBI Taxonomy" id="97485"/>
    <lineage>
        <taxon>Eukaryota</taxon>
        <taxon>Haptista</taxon>
        <taxon>Haptophyta</taxon>
        <taxon>Prymnesiophyceae</taxon>
        <taxon>Prymnesiales</taxon>
        <taxon>Prymnesiaceae</taxon>
        <taxon>Prymnesium</taxon>
    </lineage>
</organism>
<sequence>MMLNVLSLVAALVPVGALATPNQGRALEESNFVYVAASAATRCIYANGSDVQANVLPAEPFEEACQNVIDEGWAVLKSWQTISPATYPGFVTGPDQTLTDIDTTTLWVKNSQCIISFSGSDFVSESIRQNGDLGLVTMFEVADGFPPGAQVNSLALKELTGIFETIGLNFTSSTILPIFDSCGTLTVAAHSLGGAIGGLFAYLANRDATPLIKKSDGTVLQVGSVYLFGSFLISKFVQLTNEADDVDGVFPGAHYYTKGAYAASSGGAAGGTPGLSGNLIDPVIIGNFGPMQYHLNVPYKSILLPPTTSSSDQAGVVDSSPDAWADFFALLSNYPLFKESFEQAFGENYYLHDNYITTFEA</sequence>